<name>A0A1I7VS11_LOALO</name>
<keyword evidence="10 13" id="KW-0131">Cell cycle</keyword>
<keyword evidence="3 13" id="KW-0235">DNA replication</keyword>
<dbReference type="Pfam" id="PF17855">
    <property type="entry name" value="MCM_lid"/>
    <property type="match status" value="1"/>
</dbReference>
<keyword evidence="16" id="KW-1185">Reference proteome</keyword>
<dbReference type="AlphaFoldDB" id="A0A1I7VS11"/>
<evidence type="ECO:0000313" key="16">
    <source>
        <dbReference type="Proteomes" id="UP000095285"/>
    </source>
</evidence>
<dbReference type="InterPro" id="IPR041562">
    <property type="entry name" value="MCM_lid"/>
</dbReference>
<reference evidence="15 16" key="1">
    <citation type="submission" date="2012-04" db="EMBL/GenBank/DDBJ databases">
        <title>The Genome Sequence of Loa loa.</title>
        <authorList>
            <consortium name="The Broad Institute Genome Sequencing Platform"/>
            <consortium name="Broad Institute Genome Sequencing Center for Infectious Disease"/>
            <person name="Nutman T.B."/>
            <person name="Fink D.L."/>
            <person name="Russ C."/>
            <person name="Young S."/>
            <person name="Zeng Q."/>
            <person name="Gargeya S."/>
            <person name="Alvarado L."/>
            <person name="Berlin A."/>
            <person name="Chapman S.B."/>
            <person name="Chen Z."/>
            <person name="Freedman E."/>
            <person name="Gellesch M."/>
            <person name="Goldberg J."/>
            <person name="Griggs A."/>
            <person name="Gujja S."/>
            <person name="Heilman E.R."/>
            <person name="Heiman D."/>
            <person name="Howarth C."/>
            <person name="Mehta T."/>
            <person name="Neiman D."/>
            <person name="Pearson M."/>
            <person name="Roberts A."/>
            <person name="Saif S."/>
            <person name="Shea T."/>
            <person name="Shenoy N."/>
            <person name="Sisk P."/>
            <person name="Stolte C."/>
            <person name="Sykes S."/>
            <person name="White J."/>
            <person name="Yandava C."/>
            <person name="Haas B."/>
            <person name="Henn M.R."/>
            <person name="Nusbaum C."/>
            <person name="Birren B."/>
        </authorList>
    </citation>
    <scope>NUCLEOTIDE SEQUENCE [LARGE SCALE GENOMIC DNA]</scope>
</reference>
<dbReference type="GO" id="GO:0042555">
    <property type="term" value="C:MCM complex"/>
    <property type="evidence" value="ECO:0007669"/>
    <property type="project" value="UniProtKB-UniRule"/>
</dbReference>
<evidence type="ECO:0000256" key="7">
    <source>
        <dbReference type="ARBA" id="ARBA00022840"/>
    </source>
</evidence>
<keyword evidence="8 12" id="KW-0238">DNA-binding</keyword>
<dbReference type="GO" id="GO:0016787">
    <property type="term" value="F:hydrolase activity"/>
    <property type="evidence" value="ECO:0007669"/>
    <property type="project" value="UniProtKB-KW"/>
</dbReference>
<dbReference type="GO" id="GO:0006270">
    <property type="term" value="P:DNA replication initiation"/>
    <property type="evidence" value="ECO:0007669"/>
    <property type="project" value="UniProtKB-UniRule"/>
</dbReference>
<dbReference type="InParanoid" id="A0A1I7VS11"/>
<dbReference type="PANTHER" id="PTHR11630">
    <property type="entry name" value="DNA REPLICATION LICENSING FACTOR MCM FAMILY MEMBER"/>
    <property type="match status" value="1"/>
</dbReference>
<evidence type="ECO:0000256" key="12">
    <source>
        <dbReference type="RuleBase" id="RU004070"/>
    </source>
</evidence>
<accession>A0A1S0U4E5</accession>
<dbReference type="PRINTS" id="PR01657">
    <property type="entry name" value="MCMFAMILY"/>
</dbReference>
<dbReference type="EMBL" id="JH712149">
    <property type="protein sequence ID" value="EFO24222.1"/>
    <property type="molecule type" value="Genomic_DNA"/>
</dbReference>
<dbReference type="InterPro" id="IPR018525">
    <property type="entry name" value="MCM_CS"/>
</dbReference>
<accession>A0A1I7VS11</accession>
<dbReference type="FunFam" id="3.40.50.300:FF:000115">
    <property type="entry name" value="DNA helicase"/>
    <property type="match status" value="1"/>
</dbReference>
<dbReference type="InterPro" id="IPR027417">
    <property type="entry name" value="P-loop_NTPase"/>
</dbReference>
<dbReference type="Pfam" id="PF14551">
    <property type="entry name" value="MCM_N"/>
    <property type="match status" value="1"/>
</dbReference>
<dbReference type="SMART" id="SM00350">
    <property type="entry name" value="MCM"/>
    <property type="match status" value="1"/>
</dbReference>
<evidence type="ECO:0000256" key="11">
    <source>
        <dbReference type="ARBA" id="ARBA00048432"/>
    </source>
</evidence>
<dbReference type="SUPFAM" id="SSF50249">
    <property type="entry name" value="Nucleic acid-binding proteins"/>
    <property type="match status" value="1"/>
</dbReference>
<dbReference type="FunFam" id="1.20.58.870:FF:000002">
    <property type="entry name" value="DNA helicase"/>
    <property type="match status" value="1"/>
</dbReference>
<dbReference type="RefSeq" id="XP_003139847.1">
    <property type="nucleotide sequence ID" value="XM_003139799.2"/>
</dbReference>
<evidence type="ECO:0000256" key="5">
    <source>
        <dbReference type="ARBA" id="ARBA00022801"/>
    </source>
</evidence>
<keyword evidence="7 12" id="KW-0067">ATP-binding</keyword>
<dbReference type="InterPro" id="IPR031327">
    <property type="entry name" value="MCM"/>
</dbReference>
<dbReference type="Gene3D" id="1.20.58.870">
    <property type="match status" value="1"/>
</dbReference>
<dbReference type="InterPro" id="IPR027925">
    <property type="entry name" value="MCM_N"/>
</dbReference>
<dbReference type="FunFam" id="2.20.28.10:FF:000003">
    <property type="entry name" value="DNA helicase"/>
    <property type="match status" value="1"/>
</dbReference>
<comment type="similarity">
    <text evidence="2 12">Belongs to the MCM family.</text>
</comment>
<comment type="subunit">
    <text evidence="13">Component of the MCM2-7 complex.</text>
</comment>
<evidence type="ECO:0000256" key="2">
    <source>
        <dbReference type="ARBA" id="ARBA00008010"/>
    </source>
</evidence>
<evidence type="ECO:0000256" key="13">
    <source>
        <dbReference type="RuleBase" id="RU368064"/>
    </source>
</evidence>
<dbReference type="GO" id="GO:0003697">
    <property type="term" value="F:single-stranded DNA binding"/>
    <property type="evidence" value="ECO:0007669"/>
    <property type="project" value="TreeGrafter"/>
</dbReference>
<dbReference type="GeneID" id="9941664"/>
<keyword evidence="5 13" id="KW-0378">Hydrolase</keyword>
<dbReference type="EC" id="3.6.4.12" evidence="13"/>
<dbReference type="InterPro" id="IPR041024">
    <property type="entry name" value="Mcm6_C"/>
</dbReference>
<sequence>MHVMLDMLRPKVARSRFLLAADAVRELVLVWVADCVASASRKLSEVKNRNYIIQFSTASELMDSSVVVPKITDSEGIHVQNEFYRFEDANGTFIYKEEIPHLYHPERNTLFVQFDDLFSFSNTLASALELQFYRLYPYLCKSLHLTIMDGCNDDNIRQRMQRKEFYVSIGQIRNKLRVRELTASKIGALTCISGQVVRTHPVHPELYKGVFICDDCGTKVKNVEQQFRYTPPAQCSNQQCSNRGHFQLDIYESSFIDFQKIRMQETQAELPRGSIPLSLDVILRGELVETIQPGDRCDFVGALIVIPDVAQLSAPGLRAEAPSRNRRRGIGKEQEGITGLKALGVRDMNYKLAFLACNVTASVPSFGSRVLAHEDLDHNELWSQLSENEKKVMRKMSEDKSIAQNLIHSLFPDIYGNDEVKLGVLLMLFGGVQKRSEGEGTSLRGDINVCLIGDPSTAKSQILKTVEHFSPRAVYTSGKASSAAGLTAAVVKDEESFEFVIEAGALMLADNGVCCIDEFDKMDVKDQVAIHEAMEQQTISITKAGVKATLNARASILAAANPVGGRYDRSRPLKNNIQLSAPIMSRFDLFFVLVDECNEIVDYAIARRILDTHRQLATQEKLETVYSLDDIHRYITFARCFKPRISDAAAILLVCEYKRLRMSDSNNSTTSSWRITVRQLESLIRLSEALARLHCEGEVKVEHVHEASKLLSKSIVRIEQPDIILQEDDALLEAEMIETAELSAVRERNQEAVGSTIRTEDDGTRKVDSGKLKIKFELYKRIADMLVLHIRHDEETEENTENWEGVRQSQLVQWYLDMMEESIDSEEEYNLQKTICERVIRRLITEDNILIQLNAETDDDPVVVVHPNYVISDE</sequence>
<reference evidence="17" key="2">
    <citation type="submission" date="2016-11" db="UniProtKB">
        <authorList>
            <consortium name="WormBaseParasite"/>
        </authorList>
    </citation>
    <scope>IDENTIFICATION</scope>
</reference>
<dbReference type="Gene3D" id="3.40.50.300">
    <property type="entry name" value="P-loop containing nucleotide triphosphate hydrolases"/>
    <property type="match status" value="1"/>
</dbReference>
<keyword evidence="6 13" id="KW-0347">Helicase</keyword>
<evidence type="ECO:0000256" key="4">
    <source>
        <dbReference type="ARBA" id="ARBA00022741"/>
    </source>
</evidence>
<dbReference type="InterPro" id="IPR008049">
    <property type="entry name" value="MCM6"/>
</dbReference>
<evidence type="ECO:0000259" key="14">
    <source>
        <dbReference type="PROSITE" id="PS50051"/>
    </source>
</evidence>
<dbReference type="Gene3D" id="3.30.1640.10">
    <property type="entry name" value="mini-chromosome maintenance (MCM) complex, chain A, domain 1"/>
    <property type="match status" value="1"/>
</dbReference>
<evidence type="ECO:0000256" key="10">
    <source>
        <dbReference type="ARBA" id="ARBA00023306"/>
    </source>
</evidence>
<organism evidence="16 17">
    <name type="scientific">Loa loa</name>
    <name type="common">Eye worm</name>
    <name type="synonym">Filaria loa</name>
    <dbReference type="NCBI Taxonomy" id="7209"/>
    <lineage>
        <taxon>Eukaryota</taxon>
        <taxon>Metazoa</taxon>
        <taxon>Ecdysozoa</taxon>
        <taxon>Nematoda</taxon>
        <taxon>Chromadorea</taxon>
        <taxon>Rhabditida</taxon>
        <taxon>Spirurina</taxon>
        <taxon>Spiruromorpha</taxon>
        <taxon>Filarioidea</taxon>
        <taxon>Onchocercidae</taxon>
        <taxon>Loa</taxon>
    </lineage>
</organism>
<dbReference type="WBParaSite" id="EN70_5645">
    <property type="protein sequence ID" value="EN70_5645"/>
    <property type="gene ID" value="EN70_5645"/>
</dbReference>
<dbReference type="PROSITE" id="PS50051">
    <property type="entry name" value="MCM_2"/>
    <property type="match status" value="1"/>
</dbReference>
<dbReference type="PANTHER" id="PTHR11630:SF43">
    <property type="entry name" value="DNA REPLICATION LICENSING FACTOR MCM6"/>
    <property type="match status" value="1"/>
</dbReference>
<dbReference type="SUPFAM" id="SSF52540">
    <property type="entry name" value="P-loop containing nucleoside triphosphate hydrolases"/>
    <property type="match status" value="1"/>
</dbReference>
<dbReference type="Proteomes" id="UP000095285">
    <property type="component" value="Unassembled WGS sequence"/>
</dbReference>
<feature type="domain" description="MCM C-terminal AAA(+) ATPase" evidence="14">
    <location>
        <begin position="402"/>
        <end position="609"/>
    </location>
</feature>
<dbReference type="GO" id="GO:1902969">
    <property type="term" value="P:mitotic DNA replication"/>
    <property type="evidence" value="ECO:0007669"/>
    <property type="project" value="TreeGrafter"/>
</dbReference>
<dbReference type="InterPro" id="IPR012340">
    <property type="entry name" value="NA-bd_OB-fold"/>
</dbReference>
<dbReference type="InterPro" id="IPR033762">
    <property type="entry name" value="MCM_OB"/>
</dbReference>
<protein>
    <recommendedName>
        <fullName evidence="13">DNA replication licensing factor MCM6</fullName>
        <ecNumber evidence="13">3.6.4.12</ecNumber>
    </recommendedName>
</protein>
<dbReference type="GO" id="GO:1990518">
    <property type="term" value="F:single-stranded 3'-5' DNA helicase activity"/>
    <property type="evidence" value="ECO:0007669"/>
    <property type="project" value="TreeGrafter"/>
</dbReference>
<dbReference type="KEGG" id="loa:LOAG_04262"/>
<dbReference type="PROSITE" id="PS00847">
    <property type="entry name" value="MCM_1"/>
    <property type="match status" value="1"/>
</dbReference>
<proteinExistence type="inferred from homology"/>
<dbReference type="GO" id="GO:0005634">
    <property type="term" value="C:nucleus"/>
    <property type="evidence" value="ECO:0007669"/>
    <property type="project" value="UniProtKB-SubCell"/>
</dbReference>
<comment type="function">
    <text evidence="13">Acts as component of the MCM2-7 complex (MCM complex) which is the replicative helicase essential for 'once per cell cycle' DNA replication initiation and elongation in eukaryotic cells. The active ATPase sites in the MCM2-7 ring are formed through the interaction surfaces of two neighboring subunits such that a critical structure of a conserved arginine finger motif is provided in trans relative to the ATP-binding site of the Walker A box of the adjacent subunit. The six ATPase active sites, however, are likely to contribute differentially to the complex helicase activity.</text>
</comment>
<dbReference type="Gene3D" id="2.20.28.10">
    <property type="match status" value="1"/>
</dbReference>
<dbReference type="STRING" id="7209.A0A1I7VS11"/>
<keyword evidence="4 12" id="KW-0547">Nucleotide-binding</keyword>
<evidence type="ECO:0000313" key="15">
    <source>
        <dbReference type="EMBL" id="EFO24222.1"/>
    </source>
</evidence>
<dbReference type="CDD" id="cd17757">
    <property type="entry name" value="MCM6"/>
    <property type="match status" value="1"/>
</dbReference>
<dbReference type="GO" id="GO:0000727">
    <property type="term" value="P:double-strand break repair via break-induced replication"/>
    <property type="evidence" value="ECO:0007669"/>
    <property type="project" value="TreeGrafter"/>
</dbReference>
<dbReference type="OMA" id="RHQQTDK"/>
<evidence type="ECO:0000256" key="9">
    <source>
        <dbReference type="ARBA" id="ARBA00023242"/>
    </source>
</evidence>
<dbReference type="FunCoup" id="A0A1I7VS11">
    <property type="interactions" value="2040"/>
</dbReference>
<keyword evidence="9" id="KW-0539">Nucleus</keyword>
<dbReference type="Pfam" id="PF18263">
    <property type="entry name" value="WHD_MCM6"/>
    <property type="match status" value="1"/>
</dbReference>
<dbReference type="GO" id="GO:0005524">
    <property type="term" value="F:ATP binding"/>
    <property type="evidence" value="ECO:0007669"/>
    <property type="project" value="UniProtKB-UniRule"/>
</dbReference>
<comment type="catalytic activity">
    <reaction evidence="11">
        <text>ATP + H2O = ADP + phosphate + H(+)</text>
        <dbReference type="Rhea" id="RHEA:13065"/>
        <dbReference type="ChEBI" id="CHEBI:15377"/>
        <dbReference type="ChEBI" id="CHEBI:15378"/>
        <dbReference type="ChEBI" id="CHEBI:30616"/>
        <dbReference type="ChEBI" id="CHEBI:43474"/>
        <dbReference type="ChEBI" id="CHEBI:456216"/>
        <dbReference type="EC" id="3.6.4.12"/>
    </reaction>
    <physiologicalReaction direction="left-to-right" evidence="11">
        <dbReference type="Rhea" id="RHEA:13066"/>
    </physiologicalReaction>
</comment>
<dbReference type="Pfam" id="PF00493">
    <property type="entry name" value="MCM"/>
    <property type="match status" value="1"/>
</dbReference>
<comment type="subcellular location">
    <subcellularLocation>
        <location evidence="1 13">Nucleus</location>
    </subcellularLocation>
</comment>
<evidence type="ECO:0000313" key="17">
    <source>
        <dbReference type="WBParaSite" id="EN70_5645"/>
    </source>
</evidence>
<dbReference type="Pfam" id="PF17207">
    <property type="entry name" value="MCM_OB"/>
    <property type="match status" value="1"/>
</dbReference>
<evidence type="ECO:0000256" key="3">
    <source>
        <dbReference type="ARBA" id="ARBA00022705"/>
    </source>
</evidence>
<evidence type="ECO:0000256" key="6">
    <source>
        <dbReference type="ARBA" id="ARBA00022806"/>
    </source>
</evidence>
<dbReference type="InterPro" id="IPR001208">
    <property type="entry name" value="MCM_dom"/>
</dbReference>
<dbReference type="CTD" id="9941664"/>
<dbReference type="Gene3D" id="2.40.50.140">
    <property type="entry name" value="Nucleic acid-binding proteins"/>
    <property type="match status" value="1"/>
</dbReference>
<evidence type="ECO:0000256" key="1">
    <source>
        <dbReference type="ARBA" id="ARBA00004123"/>
    </source>
</evidence>
<dbReference type="eggNOG" id="KOG0480">
    <property type="taxonomic scope" value="Eukaryota"/>
</dbReference>
<gene>
    <name evidence="15 17" type="ORF">LOAG_04262</name>
</gene>
<dbReference type="OrthoDB" id="1744952at2759"/>
<evidence type="ECO:0000256" key="8">
    <source>
        <dbReference type="ARBA" id="ARBA00023125"/>
    </source>
</evidence>
<dbReference type="PRINTS" id="PR01662">
    <property type="entry name" value="MCMPROTEIN6"/>
</dbReference>